<keyword evidence="2" id="KW-1185">Reference proteome</keyword>
<feature type="transmembrane region" description="Helical" evidence="1">
    <location>
        <begin position="15"/>
        <end position="37"/>
    </location>
</feature>
<keyword evidence="1" id="KW-0472">Membrane</keyword>
<evidence type="ECO:0000256" key="1">
    <source>
        <dbReference type="SAM" id="Phobius"/>
    </source>
</evidence>
<organism evidence="2 3">
    <name type="scientific">Mesorhabditis belari</name>
    <dbReference type="NCBI Taxonomy" id="2138241"/>
    <lineage>
        <taxon>Eukaryota</taxon>
        <taxon>Metazoa</taxon>
        <taxon>Ecdysozoa</taxon>
        <taxon>Nematoda</taxon>
        <taxon>Chromadorea</taxon>
        <taxon>Rhabditida</taxon>
        <taxon>Rhabditina</taxon>
        <taxon>Rhabditomorpha</taxon>
        <taxon>Rhabditoidea</taxon>
        <taxon>Rhabditidae</taxon>
        <taxon>Mesorhabditinae</taxon>
        <taxon>Mesorhabditis</taxon>
    </lineage>
</organism>
<protein>
    <submittedName>
        <fullName evidence="3">Uncharacterized protein</fullName>
    </submittedName>
</protein>
<reference evidence="3" key="1">
    <citation type="submission" date="2024-02" db="UniProtKB">
        <authorList>
            <consortium name="WormBaseParasite"/>
        </authorList>
    </citation>
    <scope>IDENTIFICATION</scope>
</reference>
<evidence type="ECO:0000313" key="2">
    <source>
        <dbReference type="Proteomes" id="UP000887575"/>
    </source>
</evidence>
<accession>A0AAF3EX65</accession>
<name>A0AAF3EX65_9BILA</name>
<keyword evidence="1" id="KW-0812">Transmembrane</keyword>
<sequence>MDPQVKQDDENSCGYGVLTVVALVIIIISAVFTFIFANHMYHGTEDYFDEEKHLKKVEWIPTRTMAVPQRRFIIARISHEPEMCFLIPSELEKENTALRVRRSPREYPLSKPIAACGFTVELEKNGDYCSEMTAESRKRREIGCAPVILKCQNMLGLSDTCVIKEQADIALLCERAKALQDENEKCST</sequence>
<dbReference type="WBParaSite" id="MBELARI_LOCUS18805">
    <property type="protein sequence ID" value="MBELARI_LOCUS18805"/>
    <property type="gene ID" value="MBELARI_LOCUS18805"/>
</dbReference>
<dbReference type="AlphaFoldDB" id="A0AAF3EX65"/>
<proteinExistence type="predicted"/>
<evidence type="ECO:0000313" key="3">
    <source>
        <dbReference type="WBParaSite" id="MBELARI_LOCUS18805"/>
    </source>
</evidence>
<dbReference type="Proteomes" id="UP000887575">
    <property type="component" value="Unassembled WGS sequence"/>
</dbReference>
<keyword evidence="1" id="KW-1133">Transmembrane helix</keyword>